<comment type="subcellular location">
    <subcellularLocation>
        <location evidence="1">Secreted</location>
    </subcellularLocation>
</comment>
<comment type="similarity">
    <text evidence="2 10">Belongs to the glycosyl hydrolase 28 family.</text>
</comment>
<dbReference type="Proteomes" id="UP000447873">
    <property type="component" value="Unassembled WGS sequence"/>
</dbReference>
<proteinExistence type="inferred from homology"/>
<dbReference type="InterPro" id="IPR012334">
    <property type="entry name" value="Pectin_lyas_fold"/>
</dbReference>
<evidence type="ECO:0000256" key="7">
    <source>
        <dbReference type="ARBA" id="ARBA00023180"/>
    </source>
</evidence>
<dbReference type="GO" id="GO:0005576">
    <property type="term" value="C:extracellular region"/>
    <property type="evidence" value="ECO:0007669"/>
    <property type="project" value="UniProtKB-SubCell"/>
</dbReference>
<dbReference type="EMBL" id="WNWQ01000460">
    <property type="protein sequence ID" value="KAE9967543.1"/>
    <property type="molecule type" value="Genomic_DNA"/>
</dbReference>
<dbReference type="InterPro" id="IPR000743">
    <property type="entry name" value="Glyco_hydro_28"/>
</dbReference>
<dbReference type="EMBL" id="WNWR01000069">
    <property type="protein sequence ID" value="KAE9992133.1"/>
    <property type="molecule type" value="Genomic_DNA"/>
</dbReference>
<evidence type="ECO:0000256" key="1">
    <source>
        <dbReference type="ARBA" id="ARBA00004613"/>
    </source>
</evidence>
<evidence type="ECO:0008006" key="17">
    <source>
        <dbReference type="Google" id="ProtNLM"/>
    </source>
</evidence>
<dbReference type="Proteomes" id="UP000433883">
    <property type="component" value="Unassembled WGS sequence"/>
</dbReference>
<organism evidence="13 15">
    <name type="scientific">Venturia inaequalis</name>
    <name type="common">Apple scab fungus</name>
    <dbReference type="NCBI Taxonomy" id="5025"/>
    <lineage>
        <taxon>Eukaryota</taxon>
        <taxon>Fungi</taxon>
        <taxon>Dikarya</taxon>
        <taxon>Ascomycota</taxon>
        <taxon>Pezizomycotina</taxon>
        <taxon>Dothideomycetes</taxon>
        <taxon>Pleosporomycetidae</taxon>
        <taxon>Venturiales</taxon>
        <taxon>Venturiaceae</taxon>
        <taxon>Venturia</taxon>
    </lineage>
</organism>
<protein>
    <recommendedName>
        <fullName evidence="17">Glycoside hydrolase family 28 protein</fullName>
    </recommendedName>
</protein>
<evidence type="ECO:0000256" key="5">
    <source>
        <dbReference type="ARBA" id="ARBA00022801"/>
    </source>
</evidence>
<keyword evidence="9" id="KW-0961">Cell wall biogenesis/degradation</keyword>
<dbReference type="PANTHER" id="PTHR31736">
    <property type="match status" value="1"/>
</dbReference>
<dbReference type="PANTHER" id="PTHR31736:SF19">
    <property type="entry name" value="PECTIN LYASE SUPERFAMILY PROTEIN-RELATED"/>
    <property type="match status" value="1"/>
</dbReference>
<dbReference type="Pfam" id="PF00295">
    <property type="entry name" value="Glyco_hydro_28"/>
    <property type="match status" value="1"/>
</dbReference>
<evidence type="ECO:0000313" key="15">
    <source>
        <dbReference type="Proteomes" id="UP000447873"/>
    </source>
</evidence>
<keyword evidence="4" id="KW-0732">Signal</keyword>
<keyword evidence="6" id="KW-1015">Disulfide bond</keyword>
<dbReference type="GO" id="GO:0046576">
    <property type="term" value="F:rhamnogalacturonan alpha-L-rhamnopyranosyl-(1-&gt;4)-alpha-D-galactopyranosyluronide lyase activity"/>
    <property type="evidence" value="ECO:0007669"/>
    <property type="project" value="UniProtKB-ARBA"/>
</dbReference>
<evidence type="ECO:0000313" key="16">
    <source>
        <dbReference type="Proteomes" id="UP000490939"/>
    </source>
</evidence>
<evidence type="ECO:0000256" key="8">
    <source>
        <dbReference type="ARBA" id="ARBA00023295"/>
    </source>
</evidence>
<evidence type="ECO:0000313" key="13">
    <source>
        <dbReference type="EMBL" id="KAE9984740.1"/>
    </source>
</evidence>
<dbReference type="Proteomes" id="UP000490939">
    <property type="component" value="Unassembled WGS sequence"/>
</dbReference>
<keyword evidence="3" id="KW-0964">Secreted</keyword>
<keyword evidence="16" id="KW-1185">Reference proteome</keyword>
<keyword evidence="5 10" id="KW-0378">Hydrolase</keyword>
<gene>
    <name evidence="12" type="ORF">BLS_006317</name>
    <name evidence="14" type="ORF">EG327_009967</name>
    <name evidence="13" type="ORF">EG328_008358</name>
</gene>
<sequence length="509" mass="53344">MSFKSSFRNPHSFGFVSRFKMQLTALTLVLELLLLPLLVAGQLSGKVGPSTTVATKQAKLVCDVTNYGAVASATSDLGPALTKAFTACKAGGLIVIPAGDYGLATWVTLKGGSGWALQWDGIIYRTGTAGGNMILITGADDVEVFSSTGLGAFQGYGYKIGKATGPRILRIVKTTNFSVHDLALVDAPAFHFSIDTCTNGEIYNMAIRGRNLGGLDGLDIWSNNIWVHDVMVTNKDECVTVKSPSKNILIENIYCNWSGGCAFGSLGVNTAISDVIYRNVYTVHSNQMMMIKSNGGSGYTKNILLENFIGHANAYSLDYDQQWSSMSALAGSGVQLSNITAKGWRGTAANGAQRGPVKVNCAAGAPCTDITISDFSMWTDKGSTLVNTCANAYGTGQCLKSGTGSGYSAAKTTVSAMPADYSAPTLPDDLADSFGTASLIPIPTIPASFYPGIAPITPLANGGDDVAAATQPPQATQATQASQASQAPQATNNAAVKCKLKLRRRHFDA</sequence>
<dbReference type="EMBL" id="WNWS01000047">
    <property type="protein sequence ID" value="KAE9984740.1"/>
    <property type="molecule type" value="Genomic_DNA"/>
</dbReference>
<keyword evidence="7" id="KW-0325">Glycoprotein</keyword>
<comment type="caution">
    <text evidence="13">The sequence shown here is derived from an EMBL/GenBank/DDBJ whole genome shotgun (WGS) entry which is preliminary data.</text>
</comment>
<dbReference type="GO" id="GO:0005975">
    <property type="term" value="P:carbohydrate metabolic process"/>
    <property type="evidence" value="ECO:0007669"/>
    <property type="project" value="InterPro"/>
</dbReference>
<evidence type="ECO:0000256" key="11">
    <source>
        <dbReference type="SAM" id="MobiDB-lite"/>
    </source>
</evidence>
<dbReference type="GO" id="GO:0004650">
    <property type="term" value="F:polygalacturonase activity"/>
    <property type="evidence" value="ECO:0007669"/>
    <property type="project" value="InterPro"/>
</dbReference>
<dbReference type="GO" id="GO:0071555">
    <property type="term" value="P:cell wall organization"/>
    <property type="evidence" value="ECO:0007669"/>
    <property type="project" value="UniProtKB-KW"/>
</dbReference>
<dbReference type="Gene3D" id="2.160.20.10">
    <property type="entry name" value="Single-stranded right-handed beta-helix, Pectin lyase-like"/>
    <property type="match status" value="1"/>
</dbReference>
<feature type="region of interest" description="Disordered" evidence="11">
    <location>
        <begin position="464"/>
        <end position="492"/>
    </location>
</feature>
<evidence type="ECO:0000256" key="3">
    <source>
        <dbReference type="ARBA" id="ARBA00022525"/>
    </source>
</evidence>
<name>A0A8H3V9V0_VENIN</name>
<evidence type="ECO:0000256" key="4">
    <source>
        <dbReference type="ARBA" id="ARBA00022729"/>
    </source>
</evidence>
<evidence type="ECO:0000256" key="6">
    <source>
        <dbReference type="ARBA" id="ARBA00023157"/>
    </source>
</evidence>
<accession>A0A8H3V9V0</accession>
<evidence type="ECO:0000313" key="12">
    <source>
        <dbReference type="EMBL" id="KAE9967543.1"/>
    </source>
</evidence>
<evidence type="ECO:0000256" key="9">
    <source>
        <dbReference type="ARBA" id="ARBA00023316"/>
    </source>
</evidence>
<evidence type="ECO:0000256" key="2">
    <source>
        <dbReference type="ARBA" id="ARBA00008834"/>
    </source>
</evidence>
<keyword evidence="8 10" id="KW-0326">Glycosidase</keyword>
<dbReference type="AlphaFoldDB" id="A0A8H3V9V0"/>
<reference evidence="13 15" key="1">
    <citation type="submission" date="2018-12" db="EMBL/GenBank/DDBJ databases">
        <title>Venturia inaequalis Genome Resource.</title>
        <authorList>
            <person name="Lichtner F.J."/>
        </authorList>
    </citation>
    <scope>NUCLEOTIDE SEQUENCE [LARGE SCALE GENOMIC DNA]</scope>
    <source>
        <strain evidence="13 15">120213</strain>
        <strain evidence="12">Bline_iso_100314</strain>
        <strain evidence="14 16">DMI_063113</strain>
    </source>
</reference>
<dbReference type="SUPFAM" id="SSF51126">
    <property type="entry name" value="Pectin lyase-like"/>
    <property type="match status" value="1"/>
</dbReference>
<feature type="compositionally biased region" description="Low complexity" evidence="11">
    <location>
        <begin position="467"/>
        <end position="492"/>
    </location>
</feature>
<evidence type="ECO:0000256" key="10">
    <source>
        <dbReference type="RuleBase" id="RU361169"/>
    </source>
</evidence>
<evidence type="ECO:0000313" key="14">
    <source>
        <dbReference type="EMBL" id="KAE9992133.1"/>
    </source>
</evidence>
<dbReference type="InterPro" id="IPR011050">
    <property type="entry name" value="Pectin_lyase_fold/virulence"/>
</dbReference>